<protein>
    <submittedName>
        <fullName evidence="1">Topoisomerase</fullName>
    </submittedName>
</protein>
<proteinExistence type="predicted"/>
<dbReference type="InterPro" id="IPR034154">
    <property type="entry name" value="TOPRIM_DnaG/twinkle"/>
</dbReference>
<gene>
    <name evidence="1" type="ORF">AB852_00770</name>
</gene>
<dbReference type="GO" id="GO:0016853">
    <property type="term" value="F:isomerase activity"/>
    <property type="evidence" value="ECO:0007669"/>
    <property type="project" value="UniProtKB-KW"/>
</dbReference>
<dbReference type="CDD" id="cd01029">
    <property type="entry name" value="TOPRIM_primases"/>
    <property type="match status" value="1"/>
</dbReference>
<organism evidence="1 2">
    <name type="scientific">Streptomyces uncialis</name>
    <dbReference type="NCBI Taxonomy" id="1048205"/>
    <lineage>
        <taxon>Bacteria</taxon>
        <taxon>Bacillati</taxon>
        <taxon>Actinomycetota</taxon>
        <taxon>Actinomycetes</taxon>
        <taxon>Kitasatosporales</taxon>
        <taxon>Streptomycetaceae</taxon>
        <taxon>Streptomyces</taxon>
    </lineage>
</organism>
<evidence type="ECO:0000313" key="1">
    <source>
        <dbReference type="EMBL" id="OKH96601.1"/>
    </source>
</evidence>
<keyword evidence="2" id="KW-1185">Reference proteome</keyword>
<sequence>MLSIPYFRPAGGDFAVATIRFRCIADRCVKDADGNYLAPNAKENHVGHGKYRSLPGDGPRLYNTAALIRSTPYIALSEGEFDTQASELAEVPCAGRQGTSAWKDHFEPPFAGYEVVFIIADDDEAGLASADRLAATMRNGKPIILGGGHDINSFVHTHGAEAYRKKLGLCN</sequence>
<dbReference type="Proteomes" id="UP000186455">
    <property type="component" value="Unassembled WGS sequence"/>
</dbReference>
<comment type="caution">
    <text evidence="1">The sequence shown here is derived from an EMBL/GenBank/DDBJ whole genome shotgun (WGS) entry which is preliminary data.</text>
</comment>
<dbReference type="SUPFAM" id="SSF56731">
    <property type="entry name" value="DNA primase core"/>
    <property type="match status" value="1"/>
</dbReference>
<dbReference type="AlphaFoldDB" id="A0A1Q4VFK7"/>
<name>A0A1Q4VFK7_9ACTN</name>
<evidence type="ECO:0000313" key="2">
    <source>
        <dbReference type="Proteomes" id="UP000186455"/>
    </source>
</evidence>
<accession>A0A1Q4VFK7</accession>
<reference evidence="1 2" key="1">
    <citation type="submission" date="2015-06" db="EMBL/GenBank/DDBJ databases">
        <title>Cloning and characterization of the uncialamcin biosynthetic gene cluster.</title>
        <authorList>
            <person name="Yan X."/>
            <person name="Huang T."/>
            <person name="Ge H."/>
            <person name="Shen B."/>
        </authorList>
    </citation>
    <scope>NUCLEOTIDE SEQUENCE [LARGE SCALE GENOMIC DNA]</scope>
    <source>
        <strain evidence="1 2">DCA2648</strain>
    </source>
</reference>
<dbReference type="EMBL" id="LFBV01000001">
    <property type="protein sequence ID" value="OKH96601.1"/>
    <property type="molecule type" value="Genomic_DNA"/>
</dbReference>
<keyword evidence="1" id="KW-0413">Isomerase</keyword>
<dbReference type="STRING" id="1048205.AB852_00770"/>
<dbReference type="Gene3D" id="3.40.1360.10">
    <property type="match status" value="1"/>
</dbReference>